<dbReference type="PANTHER" id="PTHR38099">
    <property type="entry name" value="LARGE RIBOSOMAL RNA SUBUNIT ACCUMULATION PROTEIN YCED"/>
    <property type="match status" value="1"/>
</dbReference>
<proteinExistence type="inferred from homology"/>
<organism evidence="7">
    <name type="scientific">marine metagenome</name>
    <dbReference type="NCBI Taxonomy" id="408172"/>
    <lineage>
        <taxon>unclassified sequences</taxon>
        <taxon>metagenomes</taxon>
        <taxon>ecological metagenomes</taxon>
    </lineage>
</organism>
<reference evidence="7" key="1">
    <citation type="submission" date="2018-05" db="EMBL/GenBank/DDBJ databases">
        <authorList>
            <person name="Lanie J.A."/>
            <person name="Ng W.-L."/>
            <person name="Kazmierczak K.M."/>
            <person name="Andrzejewski T.M."/>
            <person name="Davidsen T.M."/>
            <person name="Wayne K.J."/>
            <person name="Tettelin H."/>
            <person name="Glass J.I."/>
            <person name="Rusch D."/>
            <person name="Podicherti R."/>
            <person name="Tsui H.-C.T."/>
            <person name="Winkler M.E."/>
        </authorList>
    </citation>
    <scope>NUCLEOTIDE SEQUENCE</scope>
</reference>
<dbReference type="AlphaFoldDB" id="A0A381NJC2"/>
<comment type="function">
    <text evidence="1">Plays a role in synthesis, processing and/or stability of 23S rRNA.</text>
</comment>
<dbReference type="InterPro" id="IPR039255">
    <property type="entry name" value="YceD_bac"/>
</dbReference>
<dbReference type="GO" id="GO:0042254">
    <property type="term" value="P:ribosome biogenesis"/>
    <property type="evidence" value="ECO:0007669"/>
    <property type="project" value="UniProtKB-KW"/>
</dbReference>
<gene>
    <name evidence="7" type="ORF">METZ01_LOCUS7485</name>
</gene>
<keyword evidence="4" id="KW-0690">Ribosome biogenesis</keyword>
<protein>
    <recommendedName>
        <fullName evidence="3">Large ribosomal RNA subunit accumulation protein YceD</fullName>
    </recommendedName>
    <alternativeName>
        <fullName evidence="5">23S rRNA accumulation protein YceD</fullName>
    </alternativeName>
</protein>
<evidence type="ECO:0000256" key="5">
    <source>
        <dbReference type="ARBA" id="ARBA00031841"/>
    </source>
</evidence>
<evidence type="ECO:0000256" key="2">
    <source>
        <dbReference type="ARBA" id="ARBA00010740"/>
    </source>
</evidence>
<dbReference type="Pfam" id="PF02620">
    <property type="entry name" value="YceD"/>
    <property type="match status" value="1"/>
</dbReference>
<name>A0A381NJC2_9ZZZZ</name>
<dbReference type="EMBL" id="UINC01000399">
    <property type="protein sequence ID" value="SUZ54631.1"/>
    <property type="molecule type" value="Genomic_DNA"/>
</dbReference>
<evidence type="ECO:0000256" key="6">
    <source>
        <dbReference type="SAM" id="MobiDB-lite"/>
    </source>
</evidence>
<dbReference type="InterPro" id="IPR003772">
    <property type="entry name" value="YceD"/>
</dbReference>
<accession>A0A381NJC2</accession>
<evidence type="ECO:0000313" key="7">
    <source>
        <dbReference type="EMBL" id="SUZ54631.1"/>
    </source>
</evidence>
<dbReference type="PANTHER" id="PTHR38099:SF1">
    <property type="entry name" value="LARGE RIBOSOMAL RNA SUBUNIT ACCUMULATION PROTEIN YCED"/>
    <property type="match status" value="1"/>
</dbReference>
<sequence>MTRADEKASIDPNDAAAHSRSWIGRVPVSAFERLSPLIGKPDAEVEVELTFEPDANGTVRVSGVASVNAILECHRCLEDVSQEIVAELDLRLTSSEDKLKELMPALDVMVIDVGLIPIVAIVEDDLIMSIPARACTTELNCPNAPRELASSTSVSEDDSSRPFAGLQTLKNSNKEEC</sequence>
<dbReference type="GO" id="GO:0005829">
    <property type="term" value="C:cytosol"/>
    <property type="evidence" value="ECO:0007669"/>
    <property type="project" value="TreeGrafter"/>
</dbReference>
<comment type="similarity">
    <text evidence="2">Belongs to the DUF177 domain family.</text>
</comment>
<evidence type="ECO:0000256" key="1">
    <source>
        <dbReference type="ARBA" id="ARBA00002868"/>
    </source>
</evidence>
<evidence type="ECO:0000256" key="4">
    <source>
        <dbReference type="ARBA" id="ARBA00022517"/>
    </source>
</evidence>
<feature type="region of interest" description="Disordered" evidence="6">
    <location>
        <begin position="146"/>
        <end position="177"/>
    </location>
</feature>
<evidence type="ECO:0000256" key="3">
    <source>
        <dbReference type="ARBA" id="ARBA00015716"/>
    </source>
</evidence>